<evidence type="ECO:0000256" key="2">
    <source>
        <dbReference type="ARBA" id="ARBA00014076"/>
    </source>
</evidence>
<dbReference type="InParanoid" id="E3MXX8"/>
<keyword evidence="6" id="KW-1185">Reference proteome</keyword>
<dbReference type="Proteomes" id="UP000008281">
    <property type="component" value="Unassembled WGS sequence"/>
</dbReference>
<feature type="domain" description="Protein HGH1 N-terminal" evidence="3">
    <location>
        <begin position="104"/>
        <end position="286"/>
    </location>
</feature>
<dbReference type="SUPFAM" id="SSF48371">
    <property type="entry name" value="ARM repeat"/>
    <property type="match status" value="1"/>
</dbReference>
<evidence type="ECO:0000256" key="1">
    <source>
        <dbReference type="ARBA" id="ARBA00006712"/>
    </source>
</evidence>
<dbReference type="PANTHER" id="PTHR13387">
    <property type="entry name" value="PROTEIN HGH1 HOMOLOG"/>
    <property type="match status" value="1"/>
</dbReference>
<feature type="domain" description="Protein HGH1 C-terminal" evidence="4">
    <location>
        <begin position="292"/>
        <end position="356"/>
    </location>
</feature>
<sequence>MADLEVNVDDLVELLSPNMALLVRRKTMEIVTQLGAPLDGSAGKYFQAKDFALGKAICQLCEATASDRTETLAALTNYTSGSIEAADFILKNSKCIEIAYTAVVANALYSSVASRLLVNVARHFPDRVDQKLRARSPDFITALLAEIKKAVSSGDEARAKFIGFTIVNLSILARVRQYIVGVGKTGDNNELAAPPSTTTPPLPIVYDLLASAAMPEIRECAADVLRNLAFDDALHATLLDSSDDYLCAIMAPLMDVDDGLDDEEMLKLPVRLQYYERHRDKNDIVRQKLIETLFQLCATKHGRETLRSKGVYPAMRELDKATEEAVSKKEHKLLSSQQEHTLHALIGILIRYESEMDVDPNLPSIRDLGFDDVSCEAIRH</sequence>
<evidence type="ECO:0000313" key="5">
    <source>
        <dbReference type="EMBL" id="EFP11876.1"/>
    </source>
</evidence>
<dbReference type="FunCoup" id="E3MXX8">
    <property type="interactions" value="1327"/>
</dbReference>
<dbReference type="Gene3D" id="1.25.10.10">
    <property type="entry name" value="Leucine-rich Repeat Variant"/>
    <property type="match status" value="1"/>
</dbReference>
<evidence type="ECO:0000259" key="3">
    <source>
        <dbReference type="Pfam" id="PF04063"/>
    </source>
</evidence>
<reference evidence="5" key="1">
    <citation type="submission" date="2007-07" db="EMBL/GenBank/DDBJ databases">
        <title>PCAP assembly of the Caenorhabditis remanei genome.</title>
        <authorList>
            <consortium name="The Caenorhabditis remanei Sequencing Consortium"/>
            <person name="Wilson R.K."/>
        </authorList>
    </citation>
    <scope>NUCLEOTIDE SEQUENCE [LARGE SCALE GENOMIC DNA]</scope>
    <source>
        <strain evidence="5">PB4641</strain>
    </source>
</reference>
<dbReference type="InterPro" id="IPR007205">
    <property type="entry name" value="Protein_HGH1_N"/>
</dbReference>
<dbReference type="InterPro" id="IPR016024">
    <property type="entry name" value="ARM-type_fold"/>
</dbReference>
<dbReference type="InterPro" id="IPR039717">
    <property type="entry name" value="Hgh1"/>
</dbReference>
<dbReference type="Pfam" id="PF04063">
    <property type="entry name" value="DUF383"/>
    <property type="match status" value="1"/>
</dbReference>
<dbReference type="STRING" id="31234.E3MXX8"/>
<comment type="similarity">
    <text evidence="1">Belongs to the HGH1 family.</text>
</comment>
<evidence type="ECO:0000259" key="4">
    <source>
        <dbReference type="Pfam" id="PF04064"/>
    </source>
</evidence>
<dbReference type="PANTHER" id="PTHR13387:SF9">
    <property type="entry name" value="PROTEIN HGH1 HOMOLOG"/>
    <property type="match status" value="1"/>
</dbReference>
<protein>
    <recommendedName>
        <fullName evidence="2">Protein HGH1 homolog</fullName>
    </recommendedName>
</protein>
<organism evidence="6">
    <name type="scientific">Caenorhabditis remanei</name>
    <name type="common">Caenorhabditis vulgaris</name>
    <dbReference type="NCBI Taxonomy" id="31234"/>
    <lineage>
        <taxon>Eukaryota</taxon>
        <taxon>Metazoa</taxon>
        <taxon>Ecdysozoa</taxon>
        <taxon>Nematoda</taxon>
        <taxon>Chromadorea</taxon>
        <taxon>Rhabditida</taxon>
        <taxon>Rhabditina</taxon>
        <taxon>Rhabditomorpha</taxon>
        <taxon>Rhabditoidea</taxon>
        <taxon>Rhabditidae</taxon>
        <taxon>Peloderinae</taxon>
        <taxon>Caenorhabditis</taxon>
    </lineage>
</organism>
<gene>
    <name evidence="5" type="ORF">CRE_29328</name>
</gene>
<evidence type="ECO:0000313" key="6">
    <source>
        <dbReference type="Proteomes" id="UP000008281"/>
    </source>
</evidence>
<dbReference type="InterPro" id="IPR011989">
    <property type="entry name" value="ARM-like"/>
</dbReference>
<dbReference type="Pfam" id="PF04064">
    <property type="entry name" value="DUF384"/>
    <property type="match status" value="1"/>
</dbReference>
<dbReference type="OrthoDB" id="338814at2759"/>
<dbReference type="OMA" id="HFPDRVN"/>
<accession>E3MXX8</accession>
<name>E3MXX8_CAERE</name>
<dbReference type="HOGENOM" id="CLU_048028_0_0_1"/>
<dbReference type="eggNOG" id="KOG2973">
    <property type="taxonomic scope" value="Eukaryota"/>
</dbReference>
<dbReference type="AlphaFoldDB" id="E3MXX8"/>
<proteinExistence type="inferred from homology"/>
<dbReference type="InterPro" id="IPR007206">
    <property type="entry name" value="Protein_HGH1_C"/>
</dbReference>
<dbReference type="EMBL" id="DS268494">
    <property type="protein sequence ID" value="EFP11876.1"/>
    <property type="molecule type" value="Genomic_DNA"/>
</dbReference>